<organism evidence="2">
    <name type="scientific">uncultured Actinomycetospora sp</name>
    <dbReference type="NCBI Taxonomy" id="1135996"/>
    <lineage>
        <taxon>Bacteria</taxon>
        <taxon>Bacillati</taxon>
        <taxon>Actinomycetota</taxon>
        <taxon>Actinomycetes</taxon>
        <taxon>Pseudonocardiales</taxon>
        <taxon>Pseudonocardiaceae</taxon>
        <taxon>Actinomycetospora</taxon>
        <taxon>environmental samples</taxon>
    </lineage>
</organism>
<dbReference type="GO" id="GO:0004494">
    <property type="term" value="F:methylmalonyl-CoA mutase activity"/>
    <property type="evidence" value="ECO:0007669"/>
    <property type="project" value="UniProtKB-EC"/>
</dbReference>
<dbReference type="AlphaFoldDB" id="A0A6J4IWC8"/>
<feature type="compositionally biased region" description="Basic residues" evidence="1">
    <location>
        <begin position="168"/>
        <end position="189"/>
    </location>
</feature>
<feature type="compositionally biased region" description="Basic residues" evidence="1">
    <location>
        <begin position="231"/>
        <end position="240"/>
    </location>
</feature>
<name>A0A6J4IWC8_9PSEU</name>
<proteinExistence type="predicted"/>
<feature type="non-terminal residue" evidence="2">
    <location>
        <position position="1"/>
    </location>
</feature>
<dbReference type="GO" id="GO:0016301">
    <property type="term" value="F:kinase activity"/>
    <property type="evidence" value="ECO:0007669"/>
    <property type="project" value="UniProtKB-KW"/>
</dbReference>
<feature type="compositionally biased region" description="Basic and acidic residues" evidence="1">
    <location>
        <begin position="126"/>
        <end position="138"/>
    </location>
</feature>
<accession>A0A6J4IWC8</accession>
<feature type="compositionally biased region" description="Basic and acidic residues" evidence="1">
    <location>
        <begin position="98"/>
        <end position="113"/>
    </location>
</feature>
<feature type="compositionally biased region" description="Basic and acidic residues" evidence="1">
    <location>
        <begin position="147"/>
        <end position="163"/>
    </location>
</feature>
<dbReference type="EC" id="5.4.99.2" evidence="2"/>
<reference evidence="2" key="1">
    <citation type="submission" date="2020-02" db="EMBL/GenBank/DDBJ databases">
        <authorList>
            <person name="Meier V. D."/>
        </authorList>
    </citation>
    <scope>NUCLEOTIDE SEQUENCE</scope>
    <source>
        <strain evidence="2">AVDCRST_MAG54</strain>
    </source>
</reference>
<dbReference type="EMBL" id="CADCTH010000326">
    <property type="protein sequence ID" value="CAA9262148.1"/>
    <property type="molecule type" value="Genomic_DNA"/>
</dbReference>
<feature type="region of interest" description="Disordered" evidence="1">
    <location>
        <begin position="76"/>
        <end position="256"/>
    </location>
</feature>
<evidence type="ECO:0000313" key="2">
    <source>
        <dbReference type="EMBL" id="CAA9262148.1"/>
    </source>
</evidence>
<keyword evidence="2" id="KW-0808">Transferase</keyword>
<feature type="non-terminal residue" evidence="2">
    <location>
        <position position="271"/>
    </location>
</feature>
<feature type="compositionally biased region" description="Basic and acidic residues" evidence="1">
    <location>
        <begin position="8"/>
        <end position="40"/>
    </location>
</feature>
<gene>
    <name evidence="2" type="ORF">AVDCRST_MAG54-2539</name>
</gene>
<feature type="region of interest" description="Disordered" evidence="1">
    <location>
        <begin position="1"/>
        <end position="44"/>
    </location>
</feature>
<evidence type="ECO:0000256" key="1">
    <source>
        <dbReference type="SAM" id="MobiDB-lite"/>
    </source>
</evidence>
<keyword evidence="2" id="KW-0418">Kinase</keyword>
<keyword evidence="2" id="KW-0413">Isomerase</keyword>
<sequence length="271" mass="29390">LQRYGRRVLGDRPRRPAHLGRRDAGPLRRQRALPEAEVPRADLGPVAARAGDELQRHPHDPAGAVRALRQRELPAHQRLRRGRDHPVAGVGAPCAGDPADHQPRVGPVDEREPAAGLVRHRRADRPRRGGRADGVRLDRRARRRAGRHGDRLPARPDPGRVDALRVAQARRHAAARRRQHVPAARRRRAGGAGARPLPRHGGGEAGAAAAGGRFPVPPRGLRSGGPAAPAGRRHLGRQRLRRADGSGARVHPGAAHRRVLRGRRAVPALDV</sequence>
<protein>
    <submittedName>
        <fullName evidence="2">B12 binding domain / kinase domain / Methylmalonyl-CoA mutase</fullName>
        <ecNumber evidence="2">5.4.99.2</ecNumber>
    </submittedName>
</protein>